<evidence type="ECO:0000256" key="3">
    <source>
        <dbReference type="ARBA" id="ARBA00004412"/>
    </source>
</evidence>
<dbReference type="GO" id="GO:0005813">
    <property type="term" value="C:centrosome"/>
    <property type="evidence" value="ECO:0007669"/>
    <property type="project" value="UniProtKB-SubCell"/>
</dbReference>
<dbReference type="GO" id="GO:0015031">
    <property type="term" value="P:protein transport"/>
    <property type="evidence" value="ECO:0007669"/>
    <property type="project" value="UniProtKB-KW"/>
</dbReference>
<keyword evidence="14" id="KW-0206">Cytoskeleton</keyword>
<evidence type="ECO:0000256" key="10">
    <source>
        <dbReference type="ARBA" id="ARBA00022753"/>
    </source>
</evidence>
<evidence type="ECO:0000256" key="13">
    <source>
        <dbReference type="ARBA" id="ARBA00023054"/>
    </source>
</evidence>
<name>A0A6Q2X360_ESOLU</name>
<gene>
    <name evidence="21" type="primary">RABEP2</name>
</gene>
<comment type="function">
    <text evidence="16">Plays a role in membrane trafficking and in homotypic early endosome fusion. Participates in arteriogenesis by regulating vascular endothelial growth factor receptor 2/VEGFR2 cell surface expression and endosomal trafficking. By interacting with SDCCAG8, localizes to centrosomes and plays a critical role in ciliogenesis.</text>
</comment>
<dbReference type="Pfam" id="PF03528">
    <property type="entry name" value="Rabaptin"/>
    <property type="match status" value="1"/>
</dbReference>
<evidence type="ECO:0000256" key="6">
    <source>
        <dbReference type="ARBA" id="ARBA00022448"/>
    </source>
</evidence>
<keyword evidence="8" id="KW-0597">Phosphoprotein</keyword>
<dbReference type="Gene3D" id="1.20.5.340">
    <property type="match status" value="1"/>
</dbReference>
<keyword evidence="10" id="KW-0967">Endosome</keyword>
<dbReference type="PANTHER" id="PTHR31179:SF6">
    <property type="entry name" value="RAB GTPASE-BINDING EFFECTOR PROTEIN 2"/>
    <property type="match status" value="1"/>
</dbReference>
<dbReference type="RefSeq" id="XP_012991178.2">
    <property type="nucleotide sequence ID" value="XM_013135724.3"/>
</dbReference>
<keyword evidence="11" id="KW-0970">Cilium biogenesis/degradation</keyword>
<evidence type="ECO:0000256" key="15">
    <source>
        <dbReference type="ARBA" id="ARBA00023273"/>
    </source>
</evidence>
<feature type="region of interest" description="Disordered" evidence="18">
    <location>
        <begin position="322"/>
        <end position="341"/>
    </location>
</feature>
<dbReference type="GeneTree" id="ENSGT00530000063743"/>
<dbReference type="PANTHER" id="PTHR31179">
    <property type="entry name" value="RAB GTPASE-BINDING EFFECTOR PROTEIN"/>
    <property type="match status" value="1"/>
</dbReference>
<organism evidence="21 22">
    <name type="scientific">Esox lucius</name>
    <name type="common">Northern pike</name>
    <dbReference type="NCBI Taxonomy" id="8010"/>
    <lineage>
        <taxon>Eukaryota</taxon>
        <taxon>Metazoa</taxon>
        <taxon>Chordata</taxon>
        <taxon>Craniata</taxon>
        <taxon>Vertebrata</taxon>
        <taxon>Euteleostomi</taxon>
        <taxon>Actinopterygii</taxon>
        <taxon>Neopterygii</taxon>
        <taxon>Teleostei</taxon>
        <taxon>Protacanthopterygii</taxon>
        <taxon>Esociformes</taxon>
        <taxon>Esocidae</taxon>
        <taxon>Esox</taxon>
    </lineage>
</organism>
<keyword evidence="15" id="KW-0966">Cell projection</keyword>
<feature type="compositionally biased region" description="Basic and acidic residues" evidence="18">
    <location>
        <begin position="134"/>
        <end position="149"/>
    </location>
</feature>
<dbReference type="GO" id="GO:0005769">
    <property type="term" value="C:early endosome"/>
    <property type="evidence" value="ECO:0007669"/>
    <property type="project" value="UniProtKB-SubCell"/>
</dbReference>
<evidence type="ECO:0000256" key="1">
    <source>
        <dbReference type="ARBA" id="ARBA00004120"/>
    </source>
</evidence>
<feature type="domain" description="Rabaptin GTPase-Rab5 binding" evidence="20">
    <location>
        <begin position="235"/>
        <end position="327"/>
    </location>
</feature>
<evidence type="ECO:0000256" key="9">
    <source>
        <dbReference type="ARBA" id="ARBA00022583"/>
    </source>
</evidence>
<dbReference type="Proteomes" id="UP000265140">
    <property type="component" value="Chromosome 11"/>
</dbReference>
<dbReference type="OrthoDB" id="79940at2759"/>
<keyword evidence="22" id="KW-1185">Reference proteome</keyword>
<evidence type="ECO:0000313" key="21">
    <source>
        <dbReference type="Ensembl" id="ENSELUP00000047765.2"/>
    </source>
</evidence>
<dbReference type="Pfam" id="PF09311">
    <property type="entry name" value="Rab5-bind"/>
    <property type="match status" value="2"/>
</dbReference>
<feature type="coiled-coil region" evidence="17">
    <location>
        <begin position="345"/>
        <end position="407"/>
    </location>
</feature>
<evidence type="ECO:0000256" key="17">
    <source>
        <dbReference type="SAM" id="Coils"/>
    </source>
</evidence>
<evidence type="ECO:0000256" key="18">
    <source>
        <dbReference type="SAM" id="MobiDB-lite"/>
    </source>
</evidence>
<feature type="domain" description="Rabaptin coiled-coil" evidence="19">
    <location>
        <begin position="28"/>
        <end position="136"/>
    </location>
</feature>
<dbReference type="GO" id="GO:0030030">
    <property type="term" value="P:cell projection organization"/>
    <property type="evidence" value="ECO:0007669"/>
    <property type="project" value="UniProtKB-KW"/>
</dbReference>
<proteinExistence type="inferred from homology"/>
<protein>
    <recommendedName>
        <fullName evidence="5">Rab GTPase-binding effector protein 2</fullName>
    </recommendedName>
</protein>
<reference evidence="22" key="1">
    <citation type="journal article" date="2014" name="PLoS ONE">
        <title>The genome and linkage map of the northern pike (Esox lucius): conserved synteny revealed between the salmonid sister group and the Neoteleostei.</title>
        <authorList>
            <person name="Rondeau E.B."/>
            <person name="Minkley D.R."/>
            <person name="Leong J.S."/>
            <person name="Messmer A.M."/>
            <person name="Jantzen J.R."/>
            <person name="von Schalburg K.R."/>
            <person name="Lemon C."/>
            <person name="Bird N.H."/>
            <person name="Koop B.F."/>
        </authorList>
    </citation>
    <scope>NUCLEOTIDE SEQUENCE</scope>
</reference>
<feature type="domain" description="Rabaptin GTPase-Rab5 binding" evidence="20">
    <location>
        <begin position="344"/>
        <end position="471"/>
    </location>
</feature>
<dbReference type="Gene3D" id="1.20.5.730">
    <property type="entry name" value="Single helix bin"/>
    <property type="match status" value="1"/>
</dbReference>
<accession>A0A6Q2X360</accession>
<feature type="coiled-coil region" evidence="17">
    <location>
        <begin position="58"/>
        <end position="103"/>
    </location>
</feature>
<evidence type="ECO:0000256" key="14">
    <source>
        <dbReference type="ARBA" id="ARBA00023212"/>
    </source>
</evidence>
<feature type="region of interest" description="Disordered" evidence="18">
    <location>
        <begin position="1"/>
        <end position="31"/>
    </location>
</feature>
<evidence type="ECO:0000256" key="8">
    <source>
        <dbReference type="ARBA" id="ARBA00022553"/>
    </source>
</evidence>
<feature type="region of interest" description="Disordered" evidence="18">
    <location>
        <begin position="104"/>
        <end position="158"/>
    </location>
</feature>
<evidence type="ECO:0000256" key="5">
    <source>
        <dbReference type="ARBA" id="ARBA00019765"/>
    </source>
</evidence>
<reference evidence="21" key="3">
    <citation type="submission" date="2025-08" db="UniProtKB">
        <authorList>
            <consortium name="Ensembl"/>
        </authorList>
    </citation>
    <scope>IDENTIFICATION</scope>
</reference>
<dbReference type="InterPro" id="IPR015390">
    <property type="entry name" value="Rabaptin_Rab5-bd_dom"/>
</dbReference>
<comment type="subcellular location">
    <subcellularLocation>
        <location evidence="1">Cytoplasm</location>
        <location evidence="1">Cytoskeleton</location>
        <location evidence="1">Cilium basal body</location>
    </subcellularLocation>
    <subcellularLocation>
        <location evidence="2">Cytoplasm</location>
        <location evidence="2">Cytoskeleton</location>
        <location evidence="2">Microtubule organizing center</location>
        <location evidence="2">Centrosome</location>
    </subcellularLocation>
    <subcellularLocation>
        <location evidence="3">Early endosome</location>
    </subcellularLocation>
</comment>
<dbReference type="AlphaFoldDB" id="A0A6Q2X360"/>
<keyword evidence="13 17" id="KW-0175">Coiled coil</keyword>
<sequence length="495" mass="55341">MSFLNNEDTNDWNNMEPSEKSQYNHTDATESLEVQLAESRAQLEHWQGVATICELSKQEELAELQKQCDQEIQSLQEALRETASQYEARISALQSERAQWRRASIQSQGSVQKGRSEARPVPLEGQSTDSLPKSLRDPGTDRQDGKPVEPEGPVEGIGEGLEAEGVGLEGYFSQNCDSASLSSFSLDTPSLPRRPSPQEDTASLVSTGTLVPEAIYLPPPGHRLVTHTDWDLLNTLVTELEGELGRLREERRQLEKELDTQTAETHRQVSVLQCQVETSETLLRELQKSFSQSQNAVQSRLAELSLSQRRVCSELSRLKGEVDETDGAGDSNTPVGATLQGAHSEERLRIEIVNLKEQLEARTEESDVLEVKLSSLKTEMERVQCQKEKLQSELQTCRTELQGLRVALSHLQGDNTSLSHDKSSLQQQCLELRSQIISMRSQVDTSQTVQRDFVQLSQSLQVKLELIRQADTLDQVRDILEEGLPEESGRLTDAT</sequence>
<dbReference type="Bgee" id="ENSELUG00000023638">
    <property type="expression patterns" value="Expressed in head kidney and 15 other cell types or tissues"/>
</dbReference>
<dbReference type="OMA" id="XAHEDSE"/>
<dbReference type="GO" id="GO:0005096">
    <property type="term" value="F:GTPase activator activity"/>
    <property type="evidence" value="ECO:0007669"/>
    <property type="project" value="InterPro"/>
</dbReference>
<dbReference type="GeneID" id="105012825"/>
<reference evidence="21" key="4">
    <citation type="submission" date="2025-09" db="UniProtKB">
        <authorList>
            <consortium name="Ensembl"/>
        </authorList>
    </citation>
    <scope>IDENTIFICATION</scope>
</reference>
<dbReference type="FunCoup" id="A0A6Q2X360">
    <property type="interactions" value="472"/>
</dbReference>
<evidence type="ECO:0000259" key="20">
    <source>
        <dbReference type="Pfam" id="PF09311"/>
    </source>
</evidence>
<evidence type="ECO:0000313" key="22">
    <source>
        <dbReference type="Proteomes" id="UP000265140"/>
    </source>
</evidence>
<dbReference type="InterPro" id="IPR003914">
    <property type="entry name" value="Rabaptin"/>
</dbReference>
<dbReference type="GO" id="GO:0008083">
    <property type="term" value="F:growth factor activity"/>
    <property type="evidence" value="ECO:0007669"/>
    <property type="project" value="InterPro"/>
</dbReference>
<evidence type="ECO:0000256" key="12">
    <source>
        <dbReference type="ARBA" id="ARBA00022927"/>
    </source>
</evidence>
<feature type="compositionally biased region" description="Polar residues" evidence="18">
    <location>
        <begin position="104"/>
        <end position="113"/>
    </location>
</feature>
<evidence type="ECO:0000256" key="4">
    <source>
        <dbReference type="ARBA" id="ARBA00006603"/>
    </source>
</evidence>
<dbReference type="SUPFAM" id="SSF103652">
    <property type="entry name" value="G protein-binding domain"/>
    <property type="match status" value="2"/>
</dbReference>
<dbReference type="Ensembl" id="ENSELUT00000054538.2">
    <property type="protein sequence ID" value="ENSELUP00000047765.2"/>
    <property type="gene ID" value="ENSELUG00000023638.3"/>
</dbReference>
<keyword evidence="9" id="KW-0254">Endocytosis</keyword>
<evidence type="ECO:0000256" key="11">
    <source>
        <dbReference type="ARBA" id="ARBA00022794"/>
    </source>
</evidence>
<feature type="coiled-coil region" evidence="17">
    <location>
        <begin position="237"/>
        <end position="264"/>
    </location>
</feature>
<evidence type="ECO:0000256" key="7">
    <source>
        <dbReference type="ARBA" id="ARBA00022490"/>
    </source>
</evidence>
<dbReference type="InParanoid" id="A0A6Q2X360"/>
<keyword evidence="12" id="KW-0653">Protein transport</keyword>
<evidence type="ECO:0000259" key="19">
    <source>
        <dbReference type="Pfam" id="PF03528"/>
    </source>
</evidence>
<keyword evidence="6" id="KW-0813">Transport</keyword>
<dbReference type="InterPro" id="IPR018514">
    <property type="entry name" value="Rabaptin_CC"/>
</dbReference>
<keyword evidence="7" id="KW-0963">Cytoplasm</keyword>
<feature type="compositionally biased region" description="Polar residues" evidence="18">
    <location>
        <begin position="1"/>
        <end position="26"/>
    </location>
</feature>
<reference evidence="21" key="2">
    <citation type="submission" date="2020-02" db="EMBL/GenBank/DDBJ databases">
        <title>Esox lucius (northern pike) genome, fEsoLuc1, primary haplotype.</title>
        <authorList>
            <person name="Myers G."/>
            <person name="Karagic N."/>
            <person name="Meyer A."/>
            <person name="Pippel M."/>
            <person name="Reichard M."/>
            <person name="Winkler S."/>
            <person name="Tracey A."/>
            <person name="Sims Y."/>
            <person name="Howe K."/>
            <person name="Rhie A."/>
            <person name="Formenti G."/>
            <person name="Durbin R."/>
            <person name="Fedrigo O."/>
            <person name="Jarvis E.D."/>
        </authorList>
    </citation>
    <scope>NUCLEOTIDE SEQUENCE [LARGE SCALE GENOMIC DNA]</scope>
</reference>
<evidence type="ECO:0000256" key="2">
    <source>
        <dbReference type="ARBA" id="ARBA00004300"/>
    </source>
</evidence>
<comment type="similarity">
    <text evidence="4">Belongs to the rabaptin family.</text>
</comment>
<dbReference type="GO" id="GO:0006897">
    <property type="term" value="P:endocytosis"/>
    <property type="evidence" value="ECO:0007669"/>
    <property type="project" value="UniProtKB-KW"/>
</dbReference>
<evidence type="ECO:0000256" key="16">
    <source>
        <dbReference type="ARBA" id="ARBA00045310"/>
    </source>
</evidence>